<protein>
    <recommendedName>
        <fullName evidence="3">SH3 domain-containing protein</fullName>
    </recommendedName>
</protein>
<dbReference type="EMBL" id="JBHMEY010000009">
    <property type="protein sequence ID" value="MFB9095672.1"/>
    <property type="molecule type" value="Genomic_DNA"/>
</dbReference>
<keyword evidence="2" id="KW-1185">Reference proteome</keyword>
<evidence type="ECO:0000313" key="2">
    <source>
        <dbReference type="Proteomes" id="UP001589607"/>
    </source>
</evidence>
<accession>A0ABV5GK52</accession>
<organism evidence="1 2">
    <name type="scientific">Flavobacterium jumunjinense</name>
    <dbReference type="NCBI Taxonomy" id="998845"/>
    <lineage>
        <taxon>Bacteria</taxon>
        <taxon>Pseudomonadati</taxon>
        <taxon>Bacteroidota</taxon>
        <taxon>Flavobacteriia</taxon>
        <taxon>Flavobacteriales</taxon>
        <taxon>Flavobacteriaceae</taxon>
        <taxon>Flavobacterium</taxon>
    </lineage>
</organism>
<gene>
    <name evidence="1" type="ORF">ACFFVF_04040</name>
</gene>
<comment type="caution">
    <text evidence="1">The sequence shown here is derived from an EMBL/GenBank/DDBJ whole genome shotgun (WGS) entry which is preliminary data.</text>
</comment>
<evidence type="ECO:0000313" key="1">
    <source>
        <dbReference type="EMBL" id="MFB9095672.1"/>
    </source>
</evidence>
<evidence type="ECO:0008006" key="3">
    <source>
        <dbReference type="Google" id="ProtNLM"/>
    </source>
</evidence>
<dbReference type="Proteomes" id="UP001589607">
    <property type="component" value="Unassembled WGS sequence"/>
</dbReference>
<sequence>MNKLIFIIFIITSTTFSQKKEASIFYRDFVECFYEQETTELLSIYDKIDGKIVAQLSNSDEIFCWYKLTLLKSKNGWFEIENLMIVPDCSSHEVNKDINKYKGCWIKKDNLRIEISEIAIEGSKGIKFYSEPSIQSNLVYRSPVYLKTGLIEIKDLWAKVRFKLNNKVIEGWLHDDDQCAYPWTTCTSARID</sequence>
<reference evidence="1 2" key="1">
    <citation type="submission" date="2024-09" db="EMBL/GenBank/DDBJ databases">
        <authorList>
            <person name="Sun Q."/>
            <person name="Mori K."/>
        </authorList>
    </citation>
    <scope>NUCLEOTIDE SEQUENCE [LARGE SCALE GENOMIC DNA]</scope>
    <source>
        <strain evidence="1 2">CECT 7955</strain>
    </source>
</reference>
<dbReference type="RefSeq" id="WP_236455065.1">
    <property type="nucleotide sequence ID" value="NZ_CBCSGE010000004.1"/>
</dbReference>
<name>A0ABV5GK52_9FLAO</name>
<proteinExistence type="predicted"/>